<accession>A0A7F5R2R5</accession>
<reference evidence="7" key="1">
    <citation type="submission" date="2025-08" db="UniProtKB">
        <authorList>
            <consortium name="RefSeq"/>
        </authorList>
    </citation>
    <scope>IDENTIFICATION</scope>
    <source>
        <tissue evidence="7">Entire body</tissue>
    </source>
</reference>
<dbReference type="PANTHER" id="PTHR15950">
    <property type="entry name" value="TRANSCRIPTION COFACTOR VESTIGIAL-LIKE PROTEIN"/>
    <property type="match status" value="1"/>
</dbReference>
<keyword evidence="2" id="KW-0805">Transcription regulation</keyword>
<feature type="non-terminal residue" evidence="7">
    <location>
        <position position="268"/>
    </location>
</feature>
<dbReference type="PANTHER" id="PTHR15950:SF15">
    <property type="entry name" value="PROTEIN VESTIGIAL"/>
    <property type="match status" value="1"/>
</dbReference>
<dbReference type="Proteomes" id="UP000192223">
    <property type="component" value="Unplaced"/>
</dbReference>
<dbReference type="GO" id="GO:0006355">
    <property type="term" value="P:regulation of DNA-templated transcription"/>
    <property type="evidence" value="ECO:0007669"/>
    <property type="project" value="InterPro"/>
</dbReference>
<keyword evidence="4" id="KW-0539">Nucleus</keyword>
<feature type="compositionally biased region" description="Low complexity" evidence="5">
    <location>
        <begin position="85"/>
        <end position="106"/>
    </location>
</feature>
<dbReference type="GO" id="GO:0005634">
    <property type="term" value="C:nucleus"/>
    <property type="evidence" value="ECO:0007669"/>
    <property type="project" value="UniProtKB-SubCell"/>
</dbReference>
<dbReference type="RefSeq" id="XP_025829388.1">
    <property type="nucleotide sequence ID" value="XM_025973603.1"/>
</dbReference>
<evidence type="ECO:0000313" key="7">
    <source>
        <dbReference type="RefSeq" id="XP_025829388.1"/>
    </source>
</evidence>
<dbReference type="AlphaFoldDB" id="A0A7F5R2R5"/>
<evidence type="ECO:0000256" key="1">
    <source>
        <dbReference type="ARBA" id="ARBA00004123"/>
    </source>
</evidence>
<keyword evidence="3" id="KW-0804">Transcription</keyword>
<evidence type="ECO:0000256" key="4">
    <source>
        <dbReference type="ARBA" id="ARBA00023242"/>
    </source>
</evidence>
<sequence length="268" mass="29730">MSCSEVMYQAYYPYLYQRAGGAPPVSAHPVPRAGPFSSPFGAAHQYDRFNVQRLQETHSLAQPSTSGPSTSGVNLSNDHNIYLHTTTHSSTGSVSSTGGLSPSSPLRPGKEEDCSLQEEPDSEDTPGSRAQYVSANCVVFTHYQGDAASVVDEHFSRALDKTTQTKDIPPMSQRNFPPSFWNSQHYQGASGSHHSDLYSDHYHPSEAWYQYSTHHRAVHDYHHHNMAQYSSLLLPGSRLHMGSHAQCKAMEWQHPSLDTPYSSYPTMS</sequence>
<dbReference type="InterPro" id="IPR011520">
    <property type="entry name" value="Vg_fam"/>
</dbReference>
<dbReference type="InParanoid" id="A0A7F5R2R5"/>
<evidence type="ECO:0000256" key="5">
    <source>
        <dbReference type="SAM" id="MobiDB-lite"/>
    </source>
</evidence>
<name>A0A7F5R2R5_AGRPL</name>
<evidence type="ECO:0000256" key="2">
    <source>
        <dbReference type="ARBA" id="ARBA00023015"/>
    </source>
</evidence>
<dbReference type="GeneID" id="108733001"/>
<dbReference type="CTD" id="36421"/>
<protein>
    <submittedName>
        <fullName evidence="7">Protein vestigial</fullName>
    </submittedName>
</protein>
<dbReference type="Pfam" id="PF07545">
    <property type="entry name" value="Vg_Tdu"/>
    <property type="match status" value="1"/>
</dbReference>
<evidence type="ECO:0000256" key="3">
    <source>
        <dbReference type="ARBA" id="ARBA00023163"/>
    </source>
</evidence>
<keyword evidence="6" id="KW-1185">Reference proteome</keyword>
<gene>
    <name evidence="7" type="primary">LOC108733001</name>
</gene>
<dbReference type="KEGG" id="apln:108733001"/>
<proteinExistence type="predicted"/>
<dbReference type="OrthoDB" id="10069705at2759"/>
<feature type="region of interest" description="Disordered" evidence="5">
    <location>
        <begin position="85"/>
        <end position="129"/>
    </location>
</feature>
<feature type="compositionally biased region" description="Acidic residues" evidence="5">
    <location>
        <begin position="114"/>
        <end position="124"/>
    </location>
</feature>
<evidence type="ECO:0000313" key="6">
    <source>
        <dbReference type="Proteomes" id="UP000192223"/>
    </source>
</evidence>
<organism evidence="6 7">
    <name type="scientific">Agrilus planipennis</name>
    <name type="common">Emerald ash borer</name>
    <name type="synonym">Agrilus marcopoli</name>
    <dbReference type="NCBI Taxonomy" id="224129"/>
    <lineage>
        <taxon>Eukaryota</taxon>
        <taxon>Metazoa</taxon>
        <taxon>Ecdysozoa</taxon>
        <taxon>Arthropoda</taxon>
        <taxon>Hexapoda</taxon>
        <taxon>Insecta</taxon>
        <taxon>Pterygota</taxon>
        <taxon>Neoptera</taxon>
        <taxon>Endopterygota</taxon>
        <taxon>Coleoptera</taxon>
        <taxon>Polyphaga</taxon>
        <taxon>Elateriformia</taxon>
        <taxon>Buprestoidea</taxon>
        <taxon>Buprestidae</taxon>
        <taxon>Agrilinae</taxon>
        <taxon>Agrilus</taxon>
    </lineage>
</organism>
<comment type="subcellular location">
    <subcellularLocation>
        <location evidence="1">Nucleus</location>
    </subcellularLocation>
</comment>